<dbReference type="AlphaFoldDB" id="A0A0E9P7R8"/>
<protein>
    <submittedName>
        <fullName evidence="1">Uncharacterized protein</fullName>
    </submittedName>
</protein>
<evidence type="ECO:0000313" key="1">
    <source>
        <dbReference type="EMBL" id="JAG99892.1"/>
    </source>
</evidence>
<name>A0A0E9P7R8_ANGAN</name>
<proteinExistence type="predicted"/>
<accession>A0A0E9P7R8</accession>
<dbReference type="EMBL" id="GBXM01108684">
    <property type="protein sequence ID" value="JAG99892.1"/>
    <property type="molecule type" value="Transcribed_RNA"/>
</dbReference>
<reference evidence="1" key="2">
    <citation type="journal article" date="2015" name="Fish Shellfish Immunol.">
        <title>Early steps in the European eel (Anguilla anguilla)-Vibrio vulnificus interaction in the gills: Role of the RtxA13 toxin.</title>
        <authorList>
            <person name="Callol A."/>
            <person name="Pajuelo D."/>
            <person name="Ebbesson L."/>
            <person name="Teles M."/>
            <person name="MacKenzie S."/>
            <person name="Amaro C."/>
        </authorList>
    </citation>
    <scope>NUCLEOTIDE SEQUENCE</scope>
</reference>
<reference evidence="1" key="1">
    <citation type="submission" date="2014-11" db="EMBL/GenBank/DDBJ databases">
        <authorList>
            <person name="Amaro Gonzalez C."/>
        </authorList>
    </citation>
    <scope>NUCLEOTIDE SEQUENCE</scope>
</reference>
<organism evidence="1">
    <name type="scientific">Anguilla anguilla</name>
    <name type="common">European freshwater eel</name>
    <name type="synonym">Muraena anguilla</name>
    <dbReference type="NCBI Taxonomy" id="7936"/>
    <lineage>
        <taxon>Eukaryota</taxon>
        <taxon>Metazoa</taxon>
        <taxon>Chordata</taxon>
        <taxon>Craniata</taxon>
        <taxon>Vertebrata</taxon>
        <taxon>Euteleostomi</taxon>
        <taxon>Actinopterygii</taxon>
        <taxon>Neopterygii</taxon>
        <taxon>Teleostei</taxon>
        <taxon>Anguilliformes</taxon>
        <taxon>Anguillidae</taxon>
        <taxon>Anguilla</taxon>
    </lineage>
</organism>
<sequence length="65" mass="7420">MRISEPGEQKCVEGANIPSQLGPFIAALSFPLLIIRRRLRLLLLLLLLLLLFTKEQKLKCNIHIL</sequence>